<evidence type="ECO:0000313" key="3">
    <source>
        <dbReference type="EMBL" id="ROT62880.1"/>
    </source>
</evidence>
<gene>
    <name evidence="3" type="ORF">C7M84_019248</name>
</gene>
<reference evidence="3 4" key="2">
    <citation type="submission" date="2019-01" db="EMBL/GenBank/DDBJ databases">
        <title>The decoding of complex shrimp genome reveals the adaptation for benthos swimmer, frequently molting mechanism and breeding impact on genome.</title>
        <authorList>
            <person name="Sun Y."/>
            <person name="Gao Y."/>
            <person name="Yu Y."/>
        </authorList>
    </citation>
    <scope>NUCLEOTIDE SEQUENCE [LARGE SCALE GENOMIC DNA]</scope>
    <source>
        <tissue evidence="3">Muscle</tissue>
    </source>
</reference>
<dbReference type="InterPro" id="IPR003598">
    <property type="entry name" value="Ig_sub2"/>
</dbReference>
<dbReference type="Proteomes" id="UP000283509">
    <property type="component" value="Unassembled WGS sequence"/>
</dbReference>
<comment type="caution">
    <text evidence="3">The sequence shown here is derived from an EMBL/GenBank/DDBJ whole genome shotgun (WGS) entry which is preliminary data.</text>
</comment>
<feature type="domain" description="Ig-like" evidence="2">
    <location>
        <begin position="125"/>
        <end position="219"/>
    </location>
</feature>
<dbReference type="Pfam" id="PF13927">
    <property type="entry name" value="Ig_3"/>
    <property type="match status" value="1"/>
</dbReference>
<dbReference type="Gene3D" id="2.60.40.10">
    <property type="entry name" value="Immunoglobulins"/>
    <property type="match status" value="3"/>
</dbReference>
<evidence type="ECO:0000313" key="4">
    <source>
        <dbReference type="Proteomes" id="UP000283509"/>
    </source>
</evidence>
<dbReference type="EMBL" id="QCYY01003530">
    <property type="protein sequence ID" value="ROT62880.1"/>
    <property type="molecule type" value="Genomic_DNA"/>
</dbReference>
<dbReference type="InterPro" id="IPR036116">
    <property type="entry name" value="FN3_sf"/>
</dbReference>
<dbReference type="SUPFAM" id="SSF48726">
    <property type="entry name" value="Immunoglobulin"/>
    <property type="match status" value="2"/>
</dbReference>
<evidence type="ECO:0000259" key="2">
    <source>
        <dbReference type="PROSITE" id="PS50835"/>
    </source>
</evidence>
<dbReference type="SMART" id="SM00408">
    <property type="entry name" value="IGc2"/>
    <property type="match status" value="2"/>
</dbReference>
<dbReference type="OrthoDB" id="10039395at2759"/>
<dbReference type="InterPro" id="IPR036179">
    <property type="entry name" value="Ig-like_dom_sf"/>
</dbReference>
<dbReference type="PANTHER" id="PTHR23278">
    <property type="entry name" value="SIDESTEP PROTEIN"/>
    <property type="match status" value="1"/>
</dbReference>
<keyword evidence="4" id="KW-1185">Reference proteome</keyword>
<dbReference type="Pfam" id="PF07679">
    <property type="entry name" value="I-set"/>
    <property type="match status" value="1"/>
</dbReference>
<dbReference type="InterPro" id="IPR003599">
    <property type="entry name" value="Ig_sub"/>
</dbReference>
<sequence>MGRALVPQAIQEGADVYFECSVVSNPPYLRVEWFHDGGTTHSDIILLSYVILFPSFDSRLTDVVMSKPIGKVVEHNMSAGVVVSGLSLVIRHLRREHSGSYTCAATNTEGVTTSNPVSLTVRHAPVCAGASQERTQGAARGAPTYVKCTVNAEPARDISWAWVRTLADGSEVEISEDNIHSEGVTSKVMVTPRTPEDYGQLLCRASNEVGQQRQACVVTLVPAGPPDTPSNCSASPVSPDGLVHHAALTVTCLEGFDGGLPQSFQLEVWQEGAFVANMSSGTPEWQVTGLKAGLGVTLRVLAHNNRGRSEVTRLELHTASAQHHAAPGLVIDSEREKVYMGVPPLLGALVGVGWSFWSC</sequence>
<dbReference type="InterPro" id="IPR007110">
    <property type="entry name" value="Ig-like_dom"/>
</dbReference>
<dbReference type="STRING" id="6689.A0A423SF88"/>
<name>A0A423SF88_PENVA</name>
<feature type="domain" description="Ig-like" evidence="2">
    <location>
        <begin position="1"/>
        <end position="118"/>
    </location>
</feature>
<accession>A0A423SF88</accession>
<dbReference type="SUPFAM" id="SSF49265">
    <property type="entry name" value="Fibronectin type III"/>
    <property type="match status" value="1"/>
</dbReference>
<proteinExistence type="predicted"/>
<dbReference type="InterPro" id="IPR013783">
    <property type="entry name" value="Ig-like_fold"/>
</dbReference>
<dbReference type="AlphaFoldDB" id="A0A423SF88"/>
<organism evidence="3 4">
    <name type="scientific">Penaeus vannamei</name>
    <name type="common">Whiteleg shrimp</name>
    <name type="synonym">Litopenaeus vannamei</name>
    <dbReference type="NCBI Taxonomy" id="6689"/>
    <lineage>
        <taxon>Eukaryota</taxon>
        <taxon>Metazoa</taxon>
        <taxon>Ecdysozoa</taxon>
        <taxon>Arthropoda</taxon>
        <taxon>Crustacea</taxon>
        <taxon>Multicrustacea</taxon>
        <taxon>Malacostraca</taxon>
        <taxon>Eumalacostraca</taxon>
        <taxon>Eucarida</taxon>
        <taxon>Decapoda</taxon>
        <taxon>Dendrobranchiata</taxon>
        <taxon>Penaeoidea</taxon>
        <taxon>Penaeidae</taxon>
        <taxon>Penaeus</taxon>
    </lineage>
</organism>
<protein>
    <submittedName>
        <fullName evidence="3">Putative neural cell adhesion molecule 1</fullName>
    </submittedName>
</protein>
<evidence type="ECO:0000256" key="1">
    <source>
        <dbReference type="ARBA" id="ARBA00022737"/>
    </source>
</evidence>
<keyword evidence="1" id="KW-0677">Repeat</keyword>
<dbReference type="InterPro" id="IPR013098">
    <property type="entry name" value="Ig_I-set"/>
</dbReference>
<reference evidence="3 4" key="1">
    <citation type="submission" date="2018-04" db="EMBL/GenBank/DDBJ databases">
        <authorList>
            <person name="Zhang X."/>
            <person name="Yuan J."/>
            <person name="Li F."/>
            <person name="Xiang J."/>
        </authorList>
    </citation>
    <scope>NUCLEOTIDE SEQUENCE [LARGE SCALE GENOMIC DNA]</scope>
    <source>
        <tissue evidence="3">Muscle</tissue>
    </source>
</reference>
<dbReference type="PANTHER" id="PTHR23278:SF19">
    <property type="entry name" value="OBSCURIN"/>
    <property type="match status" value="1"/>
</dbReference>
<dbReference type="PROSITE" id="PS50835">
    <property type="entry name" value="IG_LIKE"/>
    <property type="match status" value="2"/>
</dbReference>
<dbReference type="SMART" id="SM00409">
    <property type="entry name" value="IG"/>
    <property type="match status" value="2"/>
</dbReference>